<dbReference type="CDD" id="cd18745">
    <property type="entry name" value="PIN_VapC4-5_FitB-like"/>
    <property type="match status" value="1"/>
</dbReference>
<dbReference type="GO" id="GO:0004540">
    <property type="term" value="F:RNA nuclease activity"/>
    <property type="evidence" value="ECO:0007669"/>
    <property type="project" value="InterPro"/>
</dbReference>
<keyword evidence="4 8" id="KW-0479">Metal-binding</keyword>
<name>A0A1F6T4I7_9PROT</name>
<evidence type="ECO:0000259" key="9">
    <source>
        <dbReference type="Pfam" id="PF01850"/>
    </source>
</evidence>
<keyword evidence="8" id="KW-0800">Toxin</keyword>
<keyword evidence="2 8" id="KW-1277">Toxin-antitoxin system</keyword>
<dbReference type="STRING" id="1817756.A2140_05515"/>
<dbReference type="EC" id="3.1.-.-" evidence="8"/>
<dbReference type="Gene3D" id="3.40.50.1010">
    <property type="entry name" value="5'-nuclease"/>
    <property type="match status" value="1"/>
</dbReference>
<dbReference type="EMBL" id="MFSQ01000070">
    <property type="protein sequence ID" value="OGI40051.1"/>
    <property type="molecule type" value="Genomic_DNA"/>
</dbReference>
<evidence type="ECO:0000256" key="5">
    <source>
        <dbReference type="ARBA" id="ARBA00022801"/>
    </source>
</evidence>
<reference evidence="10 11" key="1">
    <citation type="journal article" date="2016" name="Nat. Commun.">
        <title>Thousands of microbial genomes shed light on interconnected biogeochemical processes in an aquifer system.</title>
        <authorList>
            <person name="Anantharaman K."/>
            <person name="Brown C.T."/>
            <person name="Hug L.A."/>
            <person name="Sharon I."/>
            <person name="Castelle C.J."/>
            <person name="Probst A.J."/>
            <person name="Thomas B.C."/>
            <person name="Singh A."/>
            <person name="Wilkins M.J."/>
            <person name="Karaoz U."/>
            <person name="Brodie E.L."/>
            <person name="Williams K.H."/>
            <person name="Hubbard S.S."/>
            <person name="Banfield J.F."/>
        </authorList>
    </citation>
    <scope>NUCLEOTIDE SEQUENCE [LARGE SCALE GENOMIC DNA]</scope>
</reference>
<dbReference type="HAMAP" id="MF_00265">
    <property type="entry name" value="VapC_Nob1"/>
    <property type="match status" value="1"/>
</dbReference>
<evidence type="ECO:0000256" key="4">
    <source>
        <dbReference type="ARBA" id="ARBA00022723"/>
    </source>
</evidence>
<sequence length="139" mass="15422">MNFLFDTDTCIYLMTEREPQRRARILARLDAVKPNEIVYLSSVTVMELSYGAHKGRWSKANTELLDRFVLDFTIASFDESAARIGGGLRAALEKKGKPIGPLDTLIAAHALSLGATLVTNNVREFSRVPGLHVKNWSST</sequence>
<dbReference type="InterPro" id="IPR029060">
    <property type="entry name" value="PIN-like_dom_sf"/>
</dbReference>
<comment type="similarity">
    <text evidence="7 8">Belongs to the PINc/VapC protein family.</text>
</comment>
<keyword evidence="6 8" id="KW-0460">Magnesium</keyword>
<proteinExistence type="inferred from homology"/>
<feature type="domain" description="PIN" evidence="9">
    <location>
        <begin position="4"/>
        <end position="130"/>
    </location>
</feature>
<dbReference type="GO" id="GO:0000287">
    <property type="term" value="F:magnesium ion binding"/>
    <property type="evidence" value="ECO:0007669"/>
    <property type="project" value="UniProtKB-UniRule"/>
</dbReference>
<evidence type="ECO:0000256" key="1">
    <source>
        <dbReference type="ARBA" id="ARBA00001946"/>
    </source>
</evidence>
<keyword evidence="5 8" id="KW-0378">Hydrolase</keyword>
<dbReference type="GO" id="GO:0090729">
    <property type="term" value="F:toxin activity"/>
    <property type="evidence" value="ECO:0007669"/>
    <property type="project" value="UniProtKB-KW"/>
</dbReference>
<evidence type="ECO:0000256" key="3">
    <source>
        <dbReference type="ARBA" id="ARBA00022722"/>
    </source>
</evidence>
<dbReference type="GO" id="GO:0016787">
    <property type="term" value="F:hydrolase activity"/>
    <property type="evidence" value="ECO:0007669"/>
    <property type="project" value="UniProtKB-KW"/>
</dbReference>
<dbReference type="SUPFAM" id="SSF88723">
    <property type="entry name" value="PIN domain-like"/>
    <property type="match status" value="1"/>
</dbReference>
<dbReference type="AlphaFoldDB" id="A0A1F6T4I7"/>
<gene>
    <name evidence="8" type="primary">vapC</name>
    <name evidence="10" type="ORF">A2140_05515</name>
</gene>
<dbReference type="Proteomes" id="UP000178379">
    <property type="component" value="Unassembled WGS sequence"/>
</dbReference>
<dbReference type="InterPro" id="IPR002716">
    <property type="entry name" value="PIN_dom"/>
</dbReference>
<evidence type="ECO:0000256" key="7">
    <source>
        <dbReference type="ARBA" id="ARBA00038093"/>
    </source>
</evidence>
<organism evidence="10 11">
    <name type="scientific">Candidatus Muproteobacteria bacterium RBG_16_62_13</name>
    <dbReference type="NCBI Taxonomy" id="1817756"/>
    <lineage>
        <taxon>Bacteria</taxon>
        <taxon>Pseudomonadati</taxon>
        <taxon>Pseudomonadota</taxon>
        <taxon>Candidatus Muproteobacteria</taxon>
    </lineage>
</organism>
<evidence type="ECO:0000313" key="10">
    <source>
        <dbReference type="EMBL" id="OGI40051.1"/>
    </source>
</evidence>
<comment type="cofactor">
    <cofactor evidence="1 8">
        <name>Mg(2+)</name>
        <dbReference type="ChEBI" id="CHEBI:18420"/>
    </cofactor>
</comment>
<dbReference type="InterPro" id="IPR022907">
    <property type="entry name" value="VapC_family"/>
</dbReference>
<evidence type="ECO:0000256" key="2">
    <source>
        <dbReference type="ARBA" id="ARBA00022649"/>
    </source>
</evidence>
<accession>A0A1F6T4I7</accession>
<dbReference type="PANTHER" id="PTHR33653:SF1">
    <property type="entry name" value="RIBONUCLEASE VAPC2"/>
    <property type="match status" value="1"/>
</dbReference>
<evidence type="ECO:0000256" key="6">
    <source>
        <dbReference type="ARBA" id="ARBA00022842"/>
    </source>
</evidence>
<evidence type="ECO:0000313" key="11">
    <source>
        <dbReference type="Proteomes" id="UP000178379"/>
    </source>
</evidence>
<protein>
    <recommendedName>
        <fullName evidence="8">Ribonuclease VapC</fullName>
        <shortName evidence="8">RNase VapC</shortName>
        <ecNumber evidence="8">3.1.-.-</ecNumber>
    </recommendedName>
    <alternativeName>
        <fullName evidence="8">Toxin VapC</fullName>
    </alternativeName>
</protein>
<keyword evidence="3 8" id="KW-0540">Nuclease</keyword>
<dbReference type="Pfam" id="PF01850">
    <property type="entry name" value="PIN"/>
    <property type="match status" value="1"/>
</dbReference>
<comment type="function">
    <text evidence="8">Toxic component of a toxin-antitoxin (TA) system. An RNase.</text>
</comment>
<evidence type="ECO:0000256" key="8">
    <source>
        <dbReference type="HAMAP-Rule" id="MF_00265"/>
    </source>
</evidence>
<dbReference type="PANTHER" id="PTHR33653">
    <property type="entry name" value="RIBONUCLEASE VAPC2"/>
    <property type="match status" value="1"/>
</dbReference>
<feature type="binding site" evidence="8">
    <location>
        <position position="6"/>
    </location>
    <ligand>
        <name>Mg(2+)</name>
        <dbReference type="ChEBI" id="CHEBI:18420"/>
    </ligand>
</feature>
<feature type="binding site" evidence="8">
    <location>
        <position position="103"/>
    </location>
    <ligand>
        <name>Mg(2+)</name>
        <dbReference type="ChEBI" id="CHEBI:18420"/>
    </ligand>
</feature>
<comment type="caution">
    <text evidence="10">The sequence shown here is derived from an EMBL/GenBank/DDBJ whole genome shotgun (WGS) entry which is preliminary data.</text>
</comment>
<dbReference type="InterPro" id="IPR050556">
    <property type="entry name" value="Type_II_TA_system_RNase"/>
</dbReference>